<accession>A0ACB6QP23</accession>
<reference evidence="1" key="1">
    <citation type="journal article" date="2020" name="Stud. Mycol.">
        <title>101 Dothideomycetes genomes: a test case for predicting lifestyles and emergence of pathogens.</title>
        <authorList>
            <person name="Haridas S."/>
            <person name="Albert R."/>
            <person name="Binder M."/>
            <person name="Bloem J."/>
            <person name="Labutti K."/>
            <person name="Salamov A."/>
            <person name="Andreopoulos B."/>
            <person name="Baker S."/>
            <person name="Barry K."/>
            <person name="Bills G."/>
            <person name="Bluhm B."/>
            <person name="Cannon C."/>
            <person name="Castanera R."/>
            <person name="Culley D."/>
            <person name="Daum C."/>
            <person name="Ezra D."/>
            <person name="Gonzalez J."/>
            <person name="Henrissat B."/>
            <person name="Kuo A."/>
            <person name="Liang C."/>
            <person name="Lipzen A."/>
            <person name="Lutzoni F."/>
            <person name="Magnuson J."/>
            <person name="Mondo S."/>
            <person name="Nolan M."/>
            <person name="Ohm R."/>
            <person name="Pangilinan J."/>
            <person name="Park H.-J."/>
            <person name="Ramirez L."/>
            <person name="Alfaro M."/>
            <person name="Sun H."/>
            <person name="Tritt A."/>
            <person name="Yoshinaga Y."/>
            <person name="Zwiers L.-H."/>
            <person name="Turgeon B."/>
            <person name="Goodwin S."/>
            <person name="Spatafora J."/>
            <person name="Crous P."/>
            <person name="Grigoriev I."/>
        </authorList>
    </citation>
    <scope>NUCLEOTIDE SEQUENCE</scope>
    <source>
        <strain evidence="1">ATCC 200398</strain>
    </source>
</reference>
<sequence length="459" mass="49618">MTRTRAETAAPQLTVRNQSGPTPATTPPASAMEGTEGQNDGVAVNKHLPSIRFIPHQDPRAGRPSLQFPTITRTLPDESSVIRVGRYSERDNMPDIPANVPSAAAVGFKSKVVSRKHCELWCSNSQWYIKDVKSSSGTFLNHIRLSQPNAESKPFKLKDGDIIQLGIDFRGGEEMIFRCVKIRIECNRGWQQALNTFNKQTHQRLRNLAKNKKDSDSASTHSSECSICLMSIAPCQSLFVAPCSHVWHYKCIRPILNGPTWPNFLCPNCRAVADLEADVEDPGEFEEWDSDPARASSEVEANGQDSQEDRHITPRASQIPLIPAPDASATQNNGQVSLADDLAAALSNINIAESLNGIANQPIPGPATPQRNAGTPASSSVTQPVTINISHANETSGFSPVFQTASNGLSPDRQPDCPMTPRNDAGPFVLDGSGGRGSGARREDPSSTTAPTLPPLHIN</sequence>
<proteinExistence type="predicted"/>
<protein>
    <submittedName>
        <fullName evidence="1">Uncharacterized protein</fullName>
    </submittedName>
</protein>
<dbReference type="EMBL" id="MU003514">
    <property type="protein sequence ID" value="KAF2468764.1"/>
    <property type="molecule type" value="Genomic_DNA"/>
</dbReference>
<comment type="caution">
    <text evidence="1">The sequence shown here is derived from an EMBL/GenBank/DDBJ whole genome shotgun (WGS) entry which is preliminary data.</text>
</comment>
<organism evidence="1 2">
    <name type="scientific">Lindgomyces ingoldianus</name>
    <dbReference type="NCBI Taxonomy" id="673940"/>
    <lineage>
        <taxon>Eukaryota</taxon>
        <taxon>Fungi</taxon>
        <taxon>Dikarya</taxon>
        <taxon>Ascomycota</taxon>
        <taxon>Pezizomycotina</taxon>
        <taxon>Dothideomycetes</taxon>
        <taxon>Pleosporomycetidae</taxon>
        <taxon>Pleosporales</taxon>
        <taxon>Lindgomycetaceae</taxon>
        <taxon>Lindgomyces</taxon>
    </lineage>
</organism>
<dbReference type="Proteomes" id="UP000799755">
    <property type="component" value="Unassembled WGS sequence"/>
</dbReference>
<evidence type="ECO:0000313" key="2">
    <source>
        <dbReference type="Proteomes" id="UP000799755"/>
    </source>
</evidence>
<gene>
    <name evidence="1" type="ORF">BDR25DRAFT_230602</name>
</gene>
<name>A0ACB6QP23_9PLEO</name>
<evidence type="ECO:0000313" key="1">
    <source>
        <dbReference type="EMBL" id="KAF2468764.1"/>
    </source>
</evidence>
<keyword evidence="2" id="KW-1185">Reference proteome</keyword>